<dbReference type="AlphaFoldDB" id="A0AAV4IJ29"/>
<evidence type="ECO:0000256" key="5">
    <source>
        <dbReference type="ARBA" id="ARBA00023038"/>
    </source>
</evidence>
<organism evidence="9 10">
    <name type="scientific">Elysia marginata</name>
    <dbReference type="NCBI Taxonomy" id="1093978"/>
    <lineage>
        <taxon>Eukaryota</taxon>
        <taxon>Metazoa</taxon>
        <taxon>Spiralia</taxon>
        <taxon>Lophotrochozoa</taxon>
        <taxon>Mollusca</taxon>
        <taxon>Gastropoda</taxon>
        <taxon>Heterobranchia</taxon>
        <taxon>Euthyneura</taxon>
        <taxon>Panpulmonata</taxon>
        <taxon>Sacoglossa</taxon>
        <taxon>Placobranchoidea</taxon>
        <taxon>Plakobranchidae</taxon>
        <taxon>Elysia</taxon>
    </lineage>
</organism>
<dbReference type="PROSITE" id="PS00478">
    <property type="entry name" value="LIM_DOMAIN_1"/>
    <property type="match status" value="2"/>
</dbReference>
<dbReference type="Gene3D" id="2.10.110.10">
    <property type="entry name" value="Cysteine Rich Protein"/>
    <property type="match status" value="2"/>
</dbReference>
<keyword evidence="3" id="KW-0677">Repeat</keyword>
<dbReference type="GO" id="GO:0008307">
    <property type="term" value="F:structural constituent of muscle"/>
    <property type="evidence" value="ECO:0007669"/>
    <property type="project" value="TreeGrafter"/>
</dbReference>
<dbReference type="SUPFAM" id="SSF57716">
    <property type="entry name" value="Glucocorticoid receptor-like (DNA-binding domain)"/>
    <property type="match status" value="4"/>
</dbReference>
<evidence type="ECO:0000259" key="8">
    <source>
        <dbReference type="PROSITE" id="PS50023"/>
    </source>
</evidence>
<accession>A0AAV4IJ29</accession>
<dbReference type="GO" id="GO:0005634">
    <property type="term" value="C:nucleus"/>
    <property type="evidence" value="ECO:0007669"/>
    <property type="project" value="UniProtKB-SubCell"/>
</dbReference>
<evidence type="ECO:0000256" key="4">
    <source>
        <dbReference type="ARBA" id="ARBA00022833"/>
    </source>
</evidence>
<comment type="caution">
    <text evidence="9">The sequence shown here is derived from an EMBL/GenBank/DDBJ whole genome shotgun (WGS) entry which is preliminary data.</text>
</comment>
<keyword evidence="4 7" id="KW-0862">Zinc</keyword>
<name>A0AAV4IJ29_9GAST</name>
<keyword evidence="10" id="KW-1185">Reference proteome</keyword>
<feature type="domain" description="LIM zinc-binding" evidence="8">
    <location>
        <begin position="9"/>
        <end position="69"/>
    </location>
</feature>
<evidence type="ECO:0000313" key="10">
    <source>
        <dbReference type="Proteomes" id="UP000762676"/>
    </source>
</evidence>
<dbReference type="InterPro" id="IPR001781">
    <property type="entry name" value="Znf_LIM"/>
</dbReference>
<dbReference type="GO" id="GO:0060537">
    <property type="term" value="P:muscle tissue development"/>
    <property type="evidence" value="ECO:0007669"/>
    <property type="project" value="TreeGrafter"/>
</dbReference>
<dbReference type="GO" id="GO:0030018">
    <property type="term" value="C:Z disc"/>
    <property type="evidence" value="ECO:0007669"/>
    <property type="project" value="TreeGrafter"/>
</dbReference>
<dbReference type="EMBL" id="BMAT01002599">
    <property type="protein sequence ID" value="GFS09745.1"/>
    <property type="molecule type" value="Genomic_DNA"/>
</dbReference>
<evidence type="ECO:0000313" key="9">
    <source>
        <dbReference type="EMBL" id="GFS09745.1"/>
    </source>
</evidence>
<dbReference type="PANTHER" id="PTHR24215:SF35">
    <property type="entry name" value="MUSCLE LIM PROTEIN MLP84B"/>
    <property type="match status" value="1"/>
</dbReference>
<dbReference type="Proteomes" id="UP000762676">
    <property type="component" value="Unassembled WGS sequence"/>
</dbReference>
<evidence type="ECO:0000256" key="3">
    <source>
        <dbReference type="ARBA" id="ARBA00022737"/>
    </source>
</evidence>
<dbReference type="PROSITE" id="PS50023">
    <property type="entry name" value="LIM_DOMAIN_2"/>
    <property type="match status" value="2"/>
</dbReference>
<feature type="domain" description="LIM zinc-binding" evidence="8">
    <location>
        <begin position="133"/>
        <end position="193"/>
    </location>
</feature>
<reference evidence="9 10" key="1">
    <citation type="journal article" date="2021" name="Elife">
        <title>Chloroplast acquisition without the gene transfer in kleptoplastic sea slugs, Plakobranchus ocellatus.</title>
        <authorList>
            <person name="Maeda T."/>
            <person name="Takahashi S."/>
            <person name="Yoshida T."/>
            <person name="Shimamura S."/>
            <person name="Takaki Y."/>
            <person name="Nagai Y."/>
            <person name="Toyoda A."/>
            <person name="Suzuki Y."/>
            <person name="Arimoto A."/>
            <person name="Ishii H."/>
            <person name="Satoh N."/>
            <person name="Nishiyama T."/>
            <person name="Hasebe M."/>
            <person name="Maruyama T."/>
            <person name="Minagawa J."/>
            <person name="Obokata J."/>
            <person name="Shigenobu S."/>
        </authorList>
    </citation>
    <scope>NUCLEOTIDE SEQUENCE [LARGE SCALE GENOMIC DNA]</scope>
</reference>
<keyword evidence="2 7" id="KW-0479">Metal-binding</keyword>
<evidence type="ECO:0000256" key="7">
    <source>
        <dbReference type="PROSITE-ProRule" id="PRU00125"/>
    </source>
</evidence>
<protein>
    <submittedName>
        <fullName evidence="9">Cysteine and glycine-rich protein 2</fullName>
    </submittedName>
</protein>
<dbReference type="GO" id="GO:0042805">
    <property type="term" value="F:actinin binding"/>
    <property type="evidence" value="ECO:0007669"/>
    <property type="project" value="TreeGrafter"/>
</dbReference>
<proteinExistence type="predicted"/>
<dbReference type="Pfam" id="PF00412">
    <property type="entry name" value="LIM"/>
    <property type="match status" value="2"/>
</dbReference>
<dbReference type="CDD" id="cd09326">
    <property type="entry name" value="LIM_CRP_like"/>
    <property type="match status" value="1"/>
</dbReference>
<sequence>MPFKPIIAPKCPKCQTSVYAAEERLAGGHKFHARCFMCEMCKKKLDSTTVAPHEDKIFCKQCHGRKYGPHGFGFGQGAGTLGMDTGERFGNTEAQMSNIPTGNVLSGPNTNNTANIANNTGGTKNTGPKPSGNGCLRCCKPVYHAEKAIGTSKNFHKSCFSCQDCNKKLDSSTMAMHENELYCKGCHGKYFGPSGYGFGQGAGTLSMHQ</sequence>
<evidence type="ECO:0000256" key="6">
    <source>
        <dbReference type="ARBA" id="ARBA00023242"/>
    </source>
</evidence>
<comment type="subcellular location">
    <subcellularLocation>
        <location evidence="1">Nucleus</location>
    </subcellularLocation>
</comment>
<keyword evidence="5 7" id="KW-0440">LIM domain</keyword>
<gene>
    <name evidence="9" type="ORF">ElyMa_001305200</name>
</gene>
<evidence type="ECO:0000256" key="2">
    <source>
        <dbReference type="ARBA" id="ARBA00022723"/>
    </source>
</evidence>
<dbReference type="SMART" id="SM00132">
    <property type="entry name" value="LIM"/>
    <property type="match status" value="2"/>
</dbReference>
<evidence type="ECO:0000256" key="1">
    <source>
        <dbReference type="ARBA" id="ARBA00004123"/>
    </source>
</evidence>
<keyword evidence="6" id="KW-0539">Nucleus</keyword>
<dbReference type="GO" id="GO:0046872">
    <property type="term" value="F:metal ion binding"/>
    <property type="evidence" value="ECO:0007669"/>
    <property type="project" value="UniProtKB-KW"/>
</dbReference>
<dbReference type="FunFam" id="2.10.110.10:FF:000001">
    <property type="entry name" value="Cysteine and glycine-rich protein 1"/>
    <property type="match status" value="2"/>
</dbReference>
<dbReference type="PANTHER" id="PTHR24215">
    <property type="entry name" value="RHO-GTPASE-ACTIVATING PROTEIN LRG1"/>
    <property type="match status" value="1"/>
</dbReference>
<dbReference type="GO" id="GO:0045214">
    <property type="term" value="P:sarcomere organization"/>
    <property type="evidence" value="ECO:0007669"/>
    <property type="project" value="TreeGrafter"/>
</dbReference>